<organism evidence="3 4">
    <name type="scientific">Aureococcus anophagefferens</name>
    <name type="common">Harmful bloom alga</name>
    <dbReference type="NCBI Taxonomy" id="44056"/>
    <lineage>
        <taxon>Eukaryota</taxon>
        <taxon>Sar</taxon>
        <taxon>Stramenopiles</taxon>
        <taxon>Ochrophyta</taxon>
        <taxon>Pelagophyceae</taxon>
        <taxon>Pelagomonadales</taxon>
        <taxon>Pelagomonadaceae</taxon>
        <taxon>Aureococcus</taxon>
    </lineage>
</organism>
<comment type="similarity">
    <text evidence="1">Belongs to the CFAP298 family.</text>
</comment>
<dbReference type="Pfam" id="PF11069">
    <property type="entry name" value="CFAP298"/>
    <property type="match status" value="1"/>
</dbReference>
<evidence type="ECO:0000256" key="2">
    <source>
        <dbReference type="SAM" id="MobiDB-lite"/>
    </source>
</evidence>
<proteinExistence type="inferred from homology"/>
<reference evidence="3 4" key="1">
    <citation type="submission" date="2024-03" db="EMBL/GenBank/DDBJ databases">
        <title>Aureococcus anophagefferens CCMP1851 and Kratosvirus quantuckense: Draft genome of a second virus-susceptible host strain in the model system.</title>
        <authorList>
            <person name="Chase E."/>
            <person name="Truchon A.R."/>
            <person name="Schepens W."/>
            <person name="Wilhelm S.W."/>
        </authorList>
    </citation>
    <scope>NUCLEOTIDE SEQUENCE [LARGE SCALE GENOMIC DNA]</scope>
    <source>
        <strain evidence="3 4">CCMP1851</strain>
    </source>
</reference>
<evidence type="ECO:0000256" key="1">
    <source>
        <dbReference type="ARBA" id="ARBA00009619"/>
    </source>
</evidence>
<feature type="region of interest" description="Disordered" evidence="2">
    <location>
        <begin position="72"/>
        <end position="100"/>
    </location>
</feature>
<dbReference type="Proteomes" id="UP001363151">
    <property type="component" value="Unassembled WGS sequence"/>
</dbReference>
<comment type="caution">
    <text evidence="3">The sequence shown here is derived from an EMBL/GenBank/DDBJ whole genome shotgun (WGS) entry which is preliminary data.</text>
</comment>
<dbReference type="EMBL" id="JBBJCI010000037">
    <property type="protein sequence ID" value="KAK7250305.1"/>
    <property type="molecule type" value="Genomic_DNA"/>
</dbReference>
<dbReference type="PANTHER" id="PTHR13238:SF0">
    <property type="entry name" value="CILIA- AND FLAGELLA-ASSOCIATED PROTEIN 298"/>
    <property type="match status" value="1"/>
</dbReference>
<protein>
    <submittedName>
        <fullName evidence="3">Cilia and flagella associated protein</fullName>
    </submittedName>
</protein>
<accession>A0ABR1GAI1</accession>
<evidence type="ECO:0000313" key="3">
    <source>
        <dbReference type="EMBL" id="KAK7250305.1"/>
    </source>
</evidence>
<keyword evidence="3" id="KW-0969">Cilium</keyword>
<feature type="compositionally biased region" description="Basic and acidic residues" evidence="2">
    <location>
        <begin position="72"/>
        <end position="88"/>
    </location>
</feature>
<dbReference type="PANTHER" id="PTHR13238">
    <property type="entry name" value="PROTEIN C21ORF59"/>
    <property type="match status" value="1"/>
</dbReference>
<sequence>MVVIHVKFGQEDEFLYETTCATSNDELIRGLVKLNNTRVRIAFLCGALRELGTHGPAKPMGEVGIDHIQEEYEGEQPRKKIEKSKAYSEDPAGNRTGNGVGEQMQQVFEDVCNDGEAYISKQQAKLRKALTQEGMEDKLANMRGAVTMAYPMGLPKWDPVYAALEDGEHGLDGTQAESGLLEPGTAQLWCAGKEFVREETVGDRVGKNEKTKVVVKLQKPGHGAPAREPCVSEEERKAMMAHYFKRQEEMKALAEANDDDYLQSGWADTKALKNSLQGLNMNSVRAPGIR</sequence>
<gene>
    <name evidence="3" type="ORF">SO694_00007257</name>
</gene>
<keyword evidence="3" id="KW-0282">Flagellum</keyword>
<dbReference type="InterPro" id="IPR021298">
    <property type="entry name" value="CFAP298"/>
</dbReference>
<evidence type="ECO:0000313" key="4">
    <source>
        <dbReference type="Proteomes" id="UP001363151"/>
    </source>
</evidence>
<name>A0ABR1GAI1_AURAN</name>
<keyword evidence="3" id="KW-0966">Cell projection</keyword>
<keyword evidence="4" id="KW-1185">Reference proteome</keyword>